<reference evidence="1" key="1">
    <citation type="submission" date="2017-04" db="EMBL/GenBank/DDBJ databases">
        <title>Population genomics of picophytoplankton unveils novel chromosome hypervariability.</title>
        <authorList>
            <consortium name="DOE Joint Genome Institute"/>
            <person name="Blanc-Mathieu R."/>
            <person name="Krasovec M."/>
            <person name="Hebrard M."/>
            <person name="Yau S."/>
            <person name="Desgranges E."/>
            <person name="Martin J."/>
            <person name="Schackwitz W."/>
            <person name="Kuo A."/>
            <person name="Salin G."/>
            <person name="Donnadieu C."/>
            <person name="Desdevises Y."/>
            <person name="Sanchez-Ferandin S."/>
            <person name="Moreau H."/>
            <person name="Rivals E."/>
            <person name="Grigoriev I.V."/>
            <person name="Grimsley N."/>
            <person name="Eyre-Walker A."/>
            <person name="Piganeau G."/>
        </authorList>
    </citation>
    <scope>NUCLEOTIDE SEQUENCE [LARGE SCALE GENOMIC DNA]</scope>
    <source>
        <strain evidence="1">RCC 1115</strain>
    </source>
</reference>
<name>A0A1Y5IA38_OSTTA</name>
<gene>
    <name evidence="1" type="ORF">BE221DRAFT_118369</name>
</gene>
<dbReference type="AlphaFoldDB" id="A0A1Y5IA38"/>
<protein>
    <submittedName>
        <fullName evidence="1">Uncharacterized protein</fullName>
    </submittedName>
</protein>
<evidence type="ECO:0000313" key="1">
    <source>
        <dbReference type="EMBL" id="OUS44022.1"/>
    </source>
</evidence>
<sequence>MLARGFAPSVAPLTRSKRRAHARARIVRTRAFSLVPKTPKDAIARHRAVLLPLFTLGAALHAPDLLGRGIVSHACDATSFATLTPFGRGVTALWVFGGGATAAALASGTVWADVGVLTIALVEIASGTAFSEAIAPVEMPTPIVIAQCVNVAAVVGFRSWERVEADSTGAEASLYYLTRSRVPFRRCLALAGLRNSHLLGAGTRLGANGFDGLDDIHALGHGAEDGVLTVEPARGGRAQEELRAVRVRARVRHGQDARAGVLEREVLIRELVAVDGLATRAVVVGEVAALAHEARDDAVERGAGEAKAGFARAQLTEVFCVTIKSSPSSVSQPSPLAFHRARPRIHPARVPFQKVNRSSRVS</sequence>
<dbReference type="EMBL" id="KZ155826">
    <property type="protein sequence ID" value="OUS44022.1"/>
    <property type="molecule type" value="Genomic_DNA"/>
</dbReference>
<organism evidence="1">
    <name type="scientific">Ostreococcus tauri</name>
    <name type="common">Marine green alga</name>
    <dbReference type="NCBI Taxonomy" id="70448"/>
    <lineage>
        <taxon>Eukaryota</taxon>
        <taxon>Viridiplantae</taxon>
        <taxon>Chlorophyta</taxon>
        <taxon>Mamiellophyceae</taxon>
        <taxon>Mamiellales</taxon>
        <taxon>Bathycoccaceae</taxon>
        <taxon>Ostreococcus</taxon>
    </lineage>
</organism>
<dbReference type="Proteomes" id="UP000195557">
    <property type="component" value="Unassembled WGS sequence"/>
</dbReference>
<accession>A0A1Y5IA38</accession>
<proteinExistence type="predicted"/>